<feature type="domain" description="Electron transfer flavoprotein alpha/beta-subunit N-terminal" evidence="9">
    <location>
        <begin position="4"/>
        <end position="187"/>
    </location>
</feature>
<feature type="binding site" evidence="8">
    <location>
        <begin position="234"/>
        <end position="235"/>
    </location>
    <ligand>
        <name>FAD</name>
        <dbReference type="ChEBI" id="CHEBI:57692"/>
    </ligand>
</feature>
<evidence type="ECO:0000256" key="5">
    <source>
        <dbReference type="ARBA" id="ARBA00025649"/>
    </source>
</evidence>
<keyword evidence="4" id="KW-0249">Electron transport</keyword>
<feature type="binding site" evidence="8">
    <location>
        <begin position="265"/>
        <end position="272"/>
    </location>
    <ligand>
        <name>FAD</name>
        <dbReference type="ChEBI" id="CHEBI:57692"/>
    </ligand>
</feature>
<dbReference type="InterPro" id="IPR014729">
    <property type="entry name" value="Rossmann-like_a/b/a_fold"/>
</dbReference>
<evidence type="ECO:0000256" key="1">
    <source>
        <dbReference type="ARBA" id="ARBA00005817"/>
    </source>
</evidence>
<feature type="binding site" evidence="8">
    <location>
        <begin position="248"/>
        <end position="252"/>
    </location>
    <ligand>
        <name>FAD</name>
        <dbReference type="ChEBI" id="CHEBI:57692"/>
    </ligand>
</feature>
<dbReference type="InterPro" id="IPR014731">
    <property type="entry name" value="ETF_asu_C"/>
</dbReference>
<dbReference type="PIRSF" id="PIRSF000089">
    <property type="entry name" value="Electra_flavoP_a"/>
    <property type="match status" value="1"/>
</dbReference>
<dbReference type="RefSeq" id="WP_146653041.1">
    <property type="nucleotide sequence ID" value="NZ_CP012333.1"/>
</dbReference>
<keyword evidence="2" id="KW-0285">Flavoprotein</keyword>
<gene>
    <name evidence="10" type="ORF">AKJ09_08732</name>
</gene>
<dbReference type="Proteomes" id="UP000064967">
    <property type="component" value="Chromosome"/>
</dbReference>
<dbReference type="InterPro" id="IPR033947">
    <property type="entry name" value="ETF_alpha_N"/>
</dbReference>
<dbReference type="Gene3D" id="3.40.50.1220">
    <property type="entry name" value="TPP-binding domain"/>
    <property type="match status" value="1"/>
</dbReference>
<evidence type="ECO:0000256" key="6">
    <source>
        <dbReference type="ARBA" id="ARBA00068674"/>
    </source>
</evidence>
<dbReference type="OrthoDB" id="9770286at2"/>
<dbReference type="GO" id="GO:0033539">
    <property type="term" value="P:fatty acid beta-oxidation using acyl-CoA dehydrogenase"/>
    <property type="evidence" value="ECO:0007669"/>
    <property type="project" value="TreeGrafter"/>
</dbReference>
<evidence type="ECO:0000313" key="10">
    <source>
        <dbReference type="EMBL" id="AKV02069.1"/>
    </source>
</evidence>
<evidence type="ECO:0000259" key="9">
    <source>
        <dbReference type="SMART" id="SM00893"/>
    </source>
</evidence>
<dbReference type="PATRIC" id="fig|1391654.3.peg.8844"/>
<evidence type="ECO:0000256" key="4">
    <source>
        <dbReference type="ARBA" id="ARBA00022982"/>
    </source>
</evidence>
<keyword evidence="3 8" id="KW-0274">FAD</keyword>
<comment type="similarity">
    <text evidence="1">Belongs to the ETF alpha-subunit/FixB family.</text>
</comment>
<dbReference type="GO" id="GO:0009055">
    <property type="term" value="F:electron transfer activity"/>
    <property type="evidence" value="ECO:0007669"/>
    <property type="project" value="InterPro"/>
</dbReference>
<evidence type="ECO:0000313" key="11">
    <source>
        <dbReference type="Proteomes" id="UP000064967"/>
    </source>
</evidence>
<feature type="binding site" evidence="8">
    <location>
        <position position="210"/>
    </location>
    <ligand>
        <name>FAD</name>
        <dbReference type="ChEBI" id="CHEBI:57692"/>
    </ligand>
</feature>
<dbReference type="InterPro" id="IPR001308">
    <property type="entry name" value="ETF_a/FixB"/>
</dbReference>
<dbReference type="KEGG" id="llu:AKJ09_08732"/>
<accession>A0A0K1Q8K9</accession>
<evidence type="ECO:0000256" key="7">
    <source>
        <dbReference type="ARBA" id="ARBA00079299"/>
    </source>
</evidence>
<dbReference type="SMART" id="SM00893">
    <property type="entry name" value="ETF"/>
    <property type="match status" value="1"/>
</dbReference>
<dbReference type="PANTHER" id="PTHR43153">
    <property type="entry name" value="ELECTRON TRANSFER FLAVOPROTEIN ALPHA"/>
    <property type="match status" value="1"/>
</dbReference>
<dbReference type="AlphaFoldDB" id="A0A0K1Q8K9"/>
<reference evidence="10 11" key="1">
    <citation type="submission" date="2015-08" db="EMBL/GenBank/DDBJ databases">
        <authorList>
            <person name="Babu N.S."/>
            <person name="Beckwith C.J."/>
            <person name="Beseler K.G."/>
            <person name="Brison A."/>
            <person name="Carone J.V."/>
            <person name="Caskin T.P."/>
            <person name="Diamond M."/>
            <person name="Durham M.E."/>
            <person name="Foxe J.M."/>
            <person name="Go M."/>
            <person name="Henderson B.A."/>
            <person name="Jones I.B."/>
            <person name="McGettigan J.A."/>
            <person name="Micheletti S.J."/>
            <person name="Nasrallah M.E."/>
            <person name="Ortiz D."/>
            <person name="Piller C.R."/>
            <person name="Privatt S.R."/>
            <person name="Schneider S.L."/>
            <person name="Sharp S."/>
            <person name="Smith T.C."/>
            <person name="Stanton J.D."/>
            <person name="Ullery H.E."/>
            <person name="Wilson R.J."/>
            <person name="Serrano M.G."/>
            <person name="Buck G."/>
            <person name="Lee V."/>
            <person name="Wang Y."/>
            <person name="Carvalho R."/>
            <person name="Voegtly L."/>
            <person name="Shi R."/>
            <person name="Duckworth R."/>
            <person name="Johnson A."/>
            <person name="Loviza R."/>
            <person name="Walstead R."/>
            <person name="Shah Z."/>
            <person name="Kiflezghi M."/>
            <person name="Wade K."/>
            <person name="Ball S.L."/>
            <person name="Bradley K.W."/>
            <person name="Asai D.J."/>
            <person name="Bowman C.A."/>
            <person name="Russell D.A."/>
            <person name="Pope W.H."/>
            <person name="Jacobs-Sera D."/>
            <person name="Hendrix R.W."/>
            <person name="Hatfull G.F."/>
        </authorList>
    </citation>
    <scope>NUCLEOTIDE SEQUENCE [LARGE SCALE GENOMIC DNA]</scope>
    <source>
        <strain evidence="10 11">DSM 27648</strain>
    </source>
</reference>
<evidence type="ECO:0000256" key="3">
    <source>
        <dbReference type="ARBA" id="ARBA00022827"/>
    </source>
</evidence>
<evidence type="ECO:0000256" key="2">
    <source>
        <dbReference type="ARBA" id="ARBA00022630"/>
    </source>
</evidence>
<evidence type="ECO:0000256" key="8">
    <source>
        <dbReference type="PIRSR" id="PIRSR000089-1"/>
    </source>
</evidence>
<dbReference type="PANTHER" id="PTHR43153:SF1">
    <property type="entry name" value="ELECTRON TRANSFER FLAVOPROTEIN SUBUNIT ALPHA, MITOCHONDRIAL"/>
    <property type="match status" value="1"/>
</dbReference>
<comment type="cofactor">
    <cofactor evidence="8">
        <name>FAD</name>
        <dbReference type="ChEBI" id="CHEBI:57692"/>
    </cofactor>
    <text evidence="8">Binds 1 FAD per dimer.</text>
</comment>
<organism evidence="10 11">
    <name type="scientific">Labilithrix luteola</name>
    <dbReference type="NCBI Taxonomy" id="1391654"/>
    <lineage>
        <taxon>Bacteria</taxon>
        <taxon>Pseudomonadati</taxon>
        <taxon>Myxococcota</taxon>
        <taxon>Polyangia</taxon>
        <taxon>Polyangiales</taxon>
        <taxon>Labilitrichaceae</taxon>
        <taxon>Labilithrix</taxon>
    </lineage>
</organism>
<dbReference type="EMBL" id="CP012333">
    <property type="protein sequence ID" value="AKV02069.1"/>
    <property type="molecule type" value="Genomic_DNA"/>
</dbReference>
<dbReference type="SUPFAM" id="SSF52467">
    <property type="entry name" value="DHS-like NAD/FAD-binding domain"/>
    <property type="match status" value="1"/>
</dbReference>
<dbReference type="Pfam" id="PF00766">
    <property type="entry name" value="ETF_alpha"/>
    <property type="match status" value="1"/>
</dbReference>
<dbReference type="Gene3D" id="3.40.50.620">
    <property type="entry name" value="HUPs"/>
    <property type="match status" value="1"/>
</dbReference>
<comment type="function">
    <text evidence="5">The electron transfer flavoprotein serves as a specific electron acceptor for other dehydrogenases. It transfers the electrons to the main respiratory chain via ETF-ubiquinone oxidoreductase (ETF dehydrogenase).</text>
</comment>
<feature type="binding site" evidence="8">
    <location>
        <position position="286"/>
    </location>
    <ligand>
        <name>FAD</name>
        <dbReference type="ChEBI" id="CHEBI:57692"/>
    </ligand>
</feature>
<protein>
    <recommendedName>
        <fullName evidence="6">Electron transfer flavoprotein subunit alpha</fullName>
    </recommendedName>
    <alternativeName>
        <fullName evidence="7">Electron transfer flavoprotein large subunit</fullName>
    </alternativeName>
</protein>
<dbReference type="InterPro" id="IPR029035">
    <property type="entry name" value="DHS-like_NAD/FAD-binding_dom"/>
</dbReference>
<dbReference type="FunFam" id="3.40.50.1220:FF:000001">
    <property type="entry name" value="Electron transfer flavoprotein, alpha subunit"/>
    <property type="match status" value="1"/>
</dbReference>
<dbReference type="Pfam" id="PF01012">
    <property type="entry name" value="ETF"/>
    <property type="match status" value="1"/>
</dbReference>
<dbReference type="STRING" id="1391654.AKJ09_08732"/>
<dbReference type="CDD" id="cd01715">
    <property type="entry name" value="ETF_alpha"/>
    <property type="match status" value="1"/>
</dbReference>
<name>A0A0K1Q8K9_9BACT</name>
<dbReference type="SUPFAM" id="SSF52402">
    <property type="entry name" value="Adenine nucleotide alpha hydrolases-like"/>
    <property type="match status" value="1"/>
</dbReference>
<dbReference type="GO" id="GO:0050660">
    <property type="term" value="F:flavin adenine dinucleotide binding"/>
    <property type="evidence" value="ECO:0007669"/>
    <property type="project" value="InterPro"/>
</dbReference>
<dbReference type="InterPro" id="IPR014730">
    <property type="entry name" value="ETF_a/b_N"/>
</dbReference>
<keyword evidence="11" id="KW-1185">Reference proteome</keyword>
<proteinExistence type="inferred from homology"/>
<keyword evidence="4" id="KW-0813">Transport</keyword>
<sequence>MANVLVIAEMHEGKVRKSTHSAITFARNVGAPFTILVLGPGSKAAAAEVTGFGAAKVLACDDAYLQNGLAERVSPTIAAVAKSGGFDVVVVTASSFGKDVAPRVAAKLGAGYAPDISNVKVDGGKLTYRRPVFAGNAYGNCQINTPVQVVSVRQSEFSAAEPSGGASPVEDVAVAGKDAAADRVEFVSMETAKSERPDLGEARVIVSGGRALKEQFASVLDPLANLLNAAVGASRAACDAGYAPPELQVGQTGRVVAPQLYFAIGISGAIQHLAGMKGSKTIVAINKDPDAPIFQVADYGLVADLFNAVPELVTELKKNA</sequence>